<sequence length="295" mass="32766">MEPIPILAAQRDLLACAPTGSGKTLAFLVPILHALKAPSLAAGPRCLIVSPTRELASHIERHVRELAAGKAFRIALPNKPTATQQQQQQQQQQQHYHDIFIVTSMLLMKAIEQEALSLSTVQAVNAIPSNITQELLFAGSEPGKLIARRQRIAVGIDFPVPIYVLNVHRANDLYKELVYDGFRVDVFSRDRSNAQHEQIVENPWTGVLRCLICPDLMARSVDFKGIRLVINYDFSTSVATNIHRIGRTGRGGGPGKALTLFTRDDGDRLRPIVQVMLQSGTELPEWLHKPPKLTR</sequence>
<evidence type="ECO:0000256" key="6">
    <source>
        <dbReference type="ARBA" id="ARBA00022884"/>
    </source>
</evidence>
<keyword evidence="5" id="KW-0067">ATP-binding</keyword>
<organism evidence="11 12">
    <name type="scientific">Caulochytrium protostelioides</name>
    <dbReference type="NCBI Taxonomy" id="1555241"/>
    <lineage>
        <taxon>Eukaryota</taxon>
        <taxon>Fungi</taxon>
        <taxon>Fungi incertae sedis</taxon>
        <taxon>Chytridiomycota</taxon>
        <taxon>Chytridiomycota incertae sedis</taxon>
        <taxon>Chytridiomycetes</taxon>
        <taxon>Caulochytriales</taxon>
        <taxon>Caulochytriaceae</taxon>
        <taxon>Caulochytrium</taxon>
    </lineage>
</organism>
<dbReference type="PANTHER" id="PTHR47959:SF15">
    <property type="entry name" value="RNA HELICASE"/>
    <property type="match status" value="1"/>
</dbReference>
<dbReference type="SUPFAM" id="SSF52540">
    <property type="entry name" value="P-loop containing nucleoside triphosphate hydrolases"/>
    <property type="match status" value="1"/>
</dbReference>
<dbReference type="PROSITE" id="PS51194">
    <property type="entry name" value="HELICASE_CTER"/>
    <property type="match status" value="1"/>
</dbReference>
<dbReference type="InterPro" id="IPR011545">
    <property type="entry name" value="DEAD/DEAH_box_helicase_dom"/>
</dbReference>
<dbReference type="STRING" id="1555241.A0A4P9X9K4"/>
<dbReference type="OrthoDB" id="360161at2759"/>
<keyword evidence="4" id="KW-0347">Helicase</keyword>
<name>A0A4P9X9K4_9FUNG</name>
<protein>
    <recommendedName>
        <fullName evidence="1">RNA helicase</fullName>
        <ecNumber evidence="1">3.6.4.13</ecNumber>
    </recommendedName>
</protein>
<dbReference type="InterPro" id="IPR050079">
    <property type="entry name" value="DEAD_box_RNA_helicase"/>
</dbReference>
<evidence type="ECO:0000259" key="10">
    <source>
        <dbReference type="PROSITE" id="PS51194"/>
    </source>
</evidence>
<dbReference type="AlphaFoldDB" id="A0A4P9X9K4"/>
<dbReference type="Pfam" id="PF00271">
    <property type="entry name" value="Helicase_C"/>
    <property type="match status" value="1"/>
</dbReference>
<evidence type="ECO:0000256" key="3">
    <source>
        <dbReference type="ARBA" id="ARBA00022801"/>
    </source>
</evidence>
<evidence type="ECO:0000256" key="5">
    <source>
        <dbReference type="ARBA" id="ARBA00022840"/>
    </source>
</evidence>
<feature type="domain" description="Helicase C-terminal" evidence="10">
    <location>
        <begin position="130"/>
        <end position="291"/>
    </location>
</feature>
<dbReference type="Pfam" id="PF00270">
    <property type="entry name" value="DEAD"/>
    <property type="match status" value="1"/>
</dbReference>
<dbReference type="EMBL" id="ML014154">
    <property type="protein sequence ID" value="RKP02027.1"/>
    <property type="molecule type" value="Genomic_DNA"/>
</dbReference>
<evidence type="ECO:0000256" key="7">
    <source>
        <dbReference type="ARBA" id="ARBA00024355"/>
    </source>
</evidence>
<comment type="catalytic activity">
    <reaction evidence="8">
        <text>ATP + H2O = ADP + phosphate + H(+)</text>
        <dbReference type="Rhea" id="RHEA:13065"/>
        <dbReference type="ChEBI" id="CHEBI:15377"/>
        <dbReference type="ChEBI" id="CHEBI:15378"/>
        <dbReference type="ChEBI" id="CHEBI:30616"/>
        <dbReference type="ChEBI" id="CHEBI:43474"/>
        <dbReference type="ChEBI" id="CHEBI:456216"/>
        <dbReference type="EC" id="3.6.4.13"/>
    </reaction>
</comment>
<keyword evidence="2" id="KW-0547">Nucleotide-binding</keyword>
<evidence type="ECO:0000256" key="4">
    <source>
        <dbReference type="ARBA" id="ARBA00022806"/>
    </source>
</evidence>
<dbReference type="SMART" id="SM00487">
    <property type="entry name" value="DEXDc"/>
    <property type="match status" value="1"/>
</dbReference>
<dbReference type="GO" id="GO:0003724">
    <property type="term" value="F:RNA helicase activity"/>
    <property type="evidence" value="ECO:0007669"/>
    <property type="project" value="UniProtKB-EC"/>
</dbReference>
<keyword evidence="6" id="KW-0694">RNA-binding</keyword>
<evidence type="ECO:0000256" key="1">
    <source>
        <dbReference type="ARBA" id="ARBA00012552"/>
    </source>
</evidence>
<dbReference type="Proteomes" id="UP000274922">
    <property type="component" value="Unassembled WGS sequence"/>
</dbReference>
<gene>
    <name evidence="11" type="ORF">CXG81DRAFT_25320</name>
</gene>
<evidence type="ECO:0000256" key="8">
    <source>
        <dbReference type="ARBA" id="ARBA00047984"/>
    </source>
</evidence>
<dbReference type="InterPro" id="IPR014001">
    <property type="entry name" value="Helicase_ATP-bd"/>
</dbReference>
<dbReference type="EC" id="3.6.4.13" evidence="1"/>
<dbReference type="InterPro" id="IPR001650">
    <property type="entry name" value="Helicase_C-like"/>
</dbReference>
<dbReference type="InterPro" id="IPR027417">
    <property type="entry name" value="P-loop_NTPase"/>
</dbReference>
<dbReference type="GO" id="GO:0003723">
    <property type="term" value="F:RNA binding"/>
    <property type="evidence" value="ECO:0007669"/>
    <property type="project" value="UniProtKB-KW"/>
</dbReference>
<comment type="similarity">
    <text evidence="7">Belongs to the DEAD box helicase family. DDX52/ROK1 subfamily.</text>
</comment>
<dbReference type="GO" id="GO:0005829">
    <property type="term" value="C:cytosol"/>
    <property type="evidence" value="ECO:0007669"/>
    <property type="project" value="TreeGrafter"/>
</dbReference>
<keyword evidence="3" id="KW-0378">Hydrolase</keyword>
<dbReference type="PROSITE" id="PS51192">
    <property type="entry name" value="HELICASE_ATP_BIND_1"/>
    <property type="match status" value="1"/>
</dbReference>
<dbReference type="SMART" id="SM00490">
    <property type="entry name" value="HELICc"/>
    <property type="match status" value="1"/>
</dbReference>
<dbReference type="GO" id="GO:0005524">
    <property type="term" value="F:ATP binding"/>
    <property type="evidence" value="ECO:0007669"/>
    <property type="project" value="UniProtKB-KW"/>
</dbReference>
<dbReference type="PANTHER" id="PTHR47959">
    <property type="entry name" value="ATP-DEPENDENT RNA HELICASE RHLE-RELATED"/>
    <property type="match status" value="1"/>
</dbReference>
<accession>A0A4P9X9K4</accession>
<reference evidence="12" key="1">
    <citation type="journal article" date="2018" name="Nat. Microbiol.">
        <title>Leveraging single-cell genomics to expand the fungal tree of life.</title>
        <authorList>
            <person name="Ahrendt S.R."/>
            <person name="Quandt C.A."/>
            <person name="Ciobanu D."/>
            <person name="Clum A."/>
            <person name="Salamov A."/>
            <person name="Andreopoulos B."/>
            <person name="Cheng J.F."/>
            <person name="Woyke T."/>
            <person name="Pelin A."/>
            <person name="Henrissat B."/>
            <person name="Reynolds N.K."/>
            <person name="Benny G.L."/>
            <person name="Smith M.E."/>
            <person name="James T.Y."/>
            <person name="Grigoriev I.V."/>
        </authorList>
    </citation>
    <scope>NUCLEOTIDE SEQUENCE [LARGE SCALE GENOMIC DNA]</scope>
    <source>
        <strain evidence="12">ATCC 52028</strain>
    </source>
</reference>
<dbReference type="GO" id="GO:0016787">
    <property type="term" value="F:hydrolase activity"/>
    <property type="evidence" value="ECO:0007669"/>
    <property type="project" value="UniProtKB-KW"/>
</dbReference>
<evidence type="ECO:0000256" key="2">
    <source>
        <dbReference type="ARBA" id="ARBA00022741"/>
    </source>
</evidence>
<evidence type="ECO:0000259" key="9">
    <source>
        <dbReference type="PROSITE" id="PS51192"/>
    </source>
</evidence>
<feature type="domain" description="Helicase ATP-binding" evidence="9">
    <location>
        <begin position="4"/>
        <end position="159"/>
    </location>
</feature>
<proteinExistence type="inferred from homology"/>
<dbReference type="Gene3D" id="3.40.50.300">
    <property type="entry name" value="P-loop containing nucleotide triphosphate hydrolases"/>
    <property type="match status" value="2"/>
</dbReference>
<evidence type="ECO:0000313" key="12">
    <source>
        <dbReference type="Proteomes" id="UP000274922"/>
    </source>
</evidence>
<keyword evidence="12" id="KW-1185">Reference proteome</keyword>
<evidence type="ECO:0000313" key="11">
    <source>
        <dbReference type="EMBL" id="RKP02027.1"/>
    </source>
</evidence>